<organism evidence="5 6">
    <name type="scientific">Rhynchophorus ferrugineus</name>
    <name type="common">Red palm weevil</name>
    <name type="synonym">Curculio ferrugineus</name>
    <dbReference type="NCBI Taxonomy" id="354439"/>
    <lineage>
        <taxon>Eukaryota</taxon>
        <taxon>Metazoa</taxon>
        <taxon>Ecdysozoa</taxon>
        <taxon>Arthropoda</taxon>
        <taxon>Hexapoda</taxon>
        <taxon>Insecta</taxon>
        <taxon>Pterygota</taxon>
        <taxon>Neoptera</taxon>
        <taxon>Endopterygota</taxon>
        <taxon>Coleoptera</taxon>
        <taxon>Polyphaga</taxon>
        <taxon>Cucujiformia</taxon>
        <taxon>Curculionidae</taxon>
        <taxon>Dryophthorinae</taxon>
        <taxon>Rhynchophorus</taxon>
    </lineage>
</organism>
<name>A0A834M7X4_RHYFE</name>
<evidence type="ECO:0000313" key="5">
    <source>
        <dbReference type="EMBL" id="KAF7271486.1"/>
    </source>
</evidence>
<dbReference type="EMBL" id="JAACXV010013955">
    <property type="protein sequence ID" value="KAF7271486.1"/>
    <property type="molecule type" value="Genomic_DNA"/>
</dbReference>
<dbReference type="InterPro" id="IPR035969">
    <property type="entry name" value="Rab-GAP_TBC_sf"/>
</dbReference>
<gene>
    <name evidence="5" type="ORF">GWI33_015652</name>
</gene>
<dbReference type="SUPFAM" id="SSF47923">
    <property type="entry name" value="Ypt/Rab-GAP domain of gyp1p"/>
    <property type="match status" value="2"/>
</dbReference>
<dbReference type="PANTHER" id="PTHR47219:SF10">
    <property type="entry name" value="GROWTH HORMONE-REGULATED TBC PROTEIN 1"/>
    <property type="match status" value="1"/>
</dbReference>
<reference evidence="5" key="1">
    <citation type="submission" date="2020-08" db="EMBL/GenBank/DDBJ databases">
        <title>Genome sequencing and assembly of the red palm weevil Rhynchophorus ferrugineus.</title>
        <authorList>
            <person name="Dias G.B."/>
            <person name="Bergman C.M."/>
            <person name="Manee M."/>
        </authorList>
    </citation>
    <scope>NUCLEOTIDE SEQUENCE</scope>
    <source>
        <strain evidence="5">AA-2017</strain>
        <tissue evidence="5">Whole larva</tissue>
    </source>
</reference>
<evidence type="ECO:0000256" key="2">
    <source>
        <dbReference type="ARBA" id="ARBA00043879"/>
    </source>
</evidence>
<dbReference type="InterPro" id="IPR050302">
    <property type="entry name" value="Rab_GAP_TBC_domain"/>
</dbReference>
<keyword evidence="6" id="KW-1185">Reference proteome</keyword>
<protein>
    <recommendedName>
        <fullName evidence="3">Growth hormone-regulated TBC protein 1</fullName>
    </recommendedName>
</protein>
<dbReference type="Gene3D" id="1.10.8.270">
    <property type="entry name" value="putative rabgap domain of human tbc1 domain family member 14 like domains"/>
    <property type="match status" value="1"/>
</dbReference>
<dbReference type="GO" id="GO:0031267">
    <property type="term" value="F:small GTPase binding"/>
    <property type="evidence" value="ECO:0007669"/>
    <property type="project" value="TreeGrafter"/>
</dbReference>
<dbReference type="Gene3D" id="1.10.472.80">
    <property type="entry name" value="Ypt/Rab-GAP domain of gyp1p, domain 3"/>
    <property type="match status" value="1"/>
</dbReference>
<sequence>MANSTYSNIDEYGFQRSDDFDYKLYDLFMSEYMRTLARRAQRWSVVYKDNNYKKNKTLKRFVRKGIPIDIRTNCWMEISGAEKVKNESVLSYQQLRHQYSNQIVESIQIDLPRTFPDNVFFANQQALCTMLYNVLAVFSHQNLDVGYCQGLNYIAGLLLLATKNETATFWLLKTLVEQILPKYYIKTMTGLLCDFEVLNEIVKKHEPLIHRHIHGIGMPWAMGTTKWFICLYADVLPTETVLRIWDCLFLEGSKLLIRVALALLKIHKDDILKSTDLSELMVVFKNMKNHPRVLDCHGFIFDVFGLSSKLTNNKIEKLRAKYQQGS</sequence>
<dbReference type="GO" id="GO:0005096">
    <property type="term" value="F:GTPase activator activity"/>
    <property type="evidence" value="ECO:0007669"/>
    <property type="project" value="UniProtKB-KW"/>
</dbReference>
<dbReference type="PROSITE" id="PS50086">
    <property type="entry name" value="TBC_RABGAP"/>
    <property type="match status" value="1"/>
</dbReference>
<evidence type="ECO:0000259" key="4">
    <source>
        <dbReference type="PROSITE" id="PS50086"/>
    </source>
</evidence>
<dbReference type="Pfam" id="PF00566">
    <property type="entry name" value="RabGAP-TBC"/>
    <property type="match status" value="1"/>
</dbReference>
<dbReference type="InterPro" id="IPR000195">
    <property type="entry name" value="Rab-GAP-TBC_dom"/>
</dbReference>
<dbReference type="FunFam" id="1.10.472.80:FF:000029">
    <property type="entry name" value="Growth hormone-regulated TBC protein 1"/>
    <property type="match status" value="1"/>
</dbReference>
<comment type="caution">
    <text evidence="5">The sequence shown here is derived from an EMBL/GenBank/DDBJ whole genome shotgun (WGS) entry which is preliminary data.</text>
</comment>
<feature type="domain" description="Rab-GAP TBC" evidence="4">
    <location>
        <begin position="65"/>
        <end position="252"/>
    </location>
</feature>
<dbReference type="AlphaFoldDB" id="A0A834M7X4"/>
<accession>A0A834M7X4</accession>
<keyword evidence="1" id="KW-0343">GTPase activation</keyword>
<comment type="function">
    <text evidence="2">May act as a GTPase-activating protein for Rab family protein(s).</text>
</comment>
<dbReference type="Gene3D" id="1.10.10.750">
    <property type="entry name" value="Ypt/Rab-GAP domain of gyp1p, domain 1"/>
    <property type="match status" value="1"/>
</dbReference>
<dbReference type="Proteomes" id="UP000625711">
    <property type="component" value="Unassembled WGS sequence"/>
</dbReference>
<evidence type="ECO:0000256" key="1">
    <source>
        <dbReference type="ARBA" id="ARBA00022468"/>
    </source>
</evidence>
<dbReference type="SMART" id="SM00164">
    <property type="entry name" value="TBC"/>
    <property type="match status" value="1"/>
</dbReference>
<evidence type="ECO:0000256" key="3">
    <source>
        <dbReference type="ARBA" id="ARBA00070878"/>
    </source>
</evidence>
<dbReference type="OrthoDB" id="294251at2759"/>
<evidence type="ECO:0000313" key="6">
    <source>
        <dbReference type="Proteomes" id="UP000625711"/>
    </source>
</evidence>
<proteinExistence type="predicted"/>
<dbReference type="PANTHER" id="PTHR47219">
    <property type="entry name" value="RAB GTPASE-ACTIVATING PROTEIN 1-LIKE"/>
    <property type="match status" value="1"/>
</dbReference>
<dbReference type="FunFam" id="1.10.8.270:FF:000016">
    <property type="entry name" value="TBC1 domain family member 2A"/>
    <property type="match status" value="1"/>
</dbReference>